<dbReference type="EMBL" id="JACEEZ010025914">
    <property type="protein sequence ID" value="KAG0696202.1"/>
    <property type="molecule type" value="Genomic_DNA"/>
</dbReference>
<dbReference type="AlphaFoldDB" id="A0A8J8WDR6"/>
<dbReference type="Proteomes" id="UP000770661">
    <property type="component" value="Unassembled WGS sequence"/>
</dbReference>
<reference evidence="1" key="1">
    <citation type="submission" date="2020-07" db="EMBL/GenBank/DDBJ databases">
        <title>The High-quality genome of the commercially important snow crab, Chionoecetes opilio.</title>
        <authorList>
            <person name="Jeong J.-H."/>
            <person name="Ryu S."/>
        </authorList>
    </citation>
    <scope>NUCLEOTIDE SEQUENCE</scope>
    <source>
        <strain evidence="1">MADBK_172401_WGS</strain>
        <tissue evidence="1">Digestive gland</tissue>
    </source>
</reference>
<gene>
    <name evidence="1" type="ORF">GWK47_026627</name>
</gene>
<sequence>MAAKRLENFENERGYQLCNDNHINTVQIKPHDGNMSYIRAKCIRQTAQNESPYCVWLLATNRGNIEASGYKDTSSPRPTVPHPESMYKACVFGSAYQDEDMDNDFRALLKGTNFRTFAAIV</sequence>
<accession>A0A8J8WDR6</accession>
<proteinExistence type="predicted"/>
<protein>
    <submittedName>
        <fullName evidence="1">Uncharacterized protein</fullName>
    </submittedName>
</protein>
<name>A0A8J8WDR6_CHIOP</name>
<organism evidence="1 2">
    <name type="scientific">Chionoecetes opilio</name>
    <name type="common">Atlantic snow crab</name>
    <name type="synonym">Cancer opilio</name>
    <dbReference type="NCBI Taxonomy" id="41210"/>
    <lineage>
        <taxon>Eukaryota</taxon>
        <taxon>Metazoa</taxon>
        <taxon>Ecdysozoa</taxon>
        <taxon>Arthropoda</taxon>
        <taxon>Crustacea</taxon>
        <taxon>Multicrustacea</taxon>
        <taxon>Malacostraca</taxon>
        <taxon>Eumalacostraca</taxon>
        <taxon>Eucarida</taxon>
        <taxon>Decapoda</taxon>
        <taxon>Pleocyemata</taxon>
        <taxon>Brachyura</taxon>
        <taxon>Eubrachyura</taxon>
        <taxon>Majoidea</taxon>
        <taxon>Majidae</taxon>
        <taxon>Chionoecetes</taxon>
    </lineage>
</organism>
<comment type="caution">
    <text evidence="1">The sequence shown here is derived from an EMBL/GenBank/DDBJ whole genome shotgun (WGS) entry which is preliminary data.</text>
</comment>
<keyword evidence="2" id="KW-1185">Reference proteome</keyword>
<evidence type="ECO:0000313" key="2">
    <source>
        <dbReference type="Proteomes" id="UP000770661"/>
    </source>
</evidence>
<evidence type="ECO:0000313" key="1">
    <source>
        <dbReference type="EMBL" id="KAG0696202.1"/>
    </source>
</evidence>